<keyword evidence="3 7" id="KW-0254">Endocytosis</keyword>
<evidence type="ECO:0000256" key="8">
    <source>
        <dbReference type="PIRSR" id="PIRSR037091-1"/>
    </source>
</evidence>
<dbReference type="InterPro" id="IPR009028">
    <property type="entry name" value="Coatomer/calthrin_app_sub_C"/>
</dbReference>
<comment type="subcellular location">
    <subcellularLocation>
        <location evidence="1">Membrane</location>
        <location evidence="1">Coated pit</location>
        <topology evidence="1">Peripheral membrane protein</topology>
        <orientation evidence="1">Cytoplasmic side</orientation>
    </subcellularLocation>
</comment>
<evidence type="ECO:0000259" key="9">
    <source>
        <dbReference type="SMART" id="SM00809"/>
    </source>
</evidence>
<keyword evidence="4 7" id="KW-0653">Protein transport</keyword>
<organism evidence="10 11">
    <name type="scientific">Batrachochytrium dendrobatidis (strain JEL423)</name>
    <dbReference type="NCBI Taxonomy" id="403673"/>
    <lineage>
        <taxon>Eukaryota</taxon>
        <taxon>Fungi</taxon>
        <taxon>Fungi incertae sedis</taxon>
        <taxon>Chytridiomycota</taxon>
        <taxon>Chytridiomycota incertae sedis</taxon>
        <taxon>Chytridiomycetes</taxon>
        <taxon>Rhizophydiales</taxon>
        <taxon>Rhizophydiales incertae sedis</taxon>
        <taxon>Batrachochytrium</taxon>
    </lineage>
</organism>
<dbReference type="PANTHER" id="PTHR22780">
    <property type="entry name" value="ADAPTIN, ALPHA/GAMMA/EPSILON"/>
    <property type="match status" value="1"/>
</dbReference>
<dbReference type="PIRSF" id="PIRSF037091">
    <property type="entry name" value="AP2_complex_alpha"/>
    <property type="match status" value="1"/>
</dbReference>
<dbReference type="SMART" id="SM00809">
    <property type="entry name" value="Alpha_adaptinC2"/>
    <property type="match status" value="1"/>
</dbReference>
<evidence type="ECO:0000256" key="6">
    <source>
        <dbReference type="ARBA" id="ARBA00023176"/>
    </source>
</evidence>
<keyword evidence="6 7" id="KW-0168">Coated pit</keyword>
<dbReference type="GO" id="GO:0006886">
    <property type="term" value="P:intracellular protein transport"/>
    <property type="evidence" value="ECO:0007669"/>
    <property type="project" value="UniProtKB-UniRule"/>
</dbReference>
<dbReference type="InterPro" id="IPR012295">
    <property type="entry name" value="TBP_dom_sf"/>
</dbReference>
<dbReference type="AlphaFoldDB" id="A0A177WSV0"/>
<dbReference type="STRING" id="403673.A0A177WSV0"/>
<keyword evidence="5 7" id="KW-0472">Membrane</keyword>
<dbReference type="Gene3D" id="2.60.40.1230">
    <property type="match status" value="1"/>
</dbReference>
<protein>
    <recommendedName>
        <fullName evidence="7">AP-2 complex subunit alpha</fullName>
    </recommendedName>
</protein>
<reference evidence="10 11" key="2">
    <citation type="submission" date="2016-05" db="EMBL/GenBank/DDBJ databases">
        <title>Lineage-specific infection strategies underlie the spectrum of fungal disease in amphibians.</title>
        <authorList>
            <person name="Cuomo C.A."/>
            <person name="Farrer R.A."/>
            <person name="James T."/>
            <person name="Longcore J."/>
            <person name="Birren B."/>
        </authorList>
    </citation>
    <scope>NUCLEOTIDE SEQUENCE [LARGE SCALE GENOMIC DNA]</scope>
    <source>
        <strain evidence="10 11">JEL423</strain>
    </source>
</reference>
<dbReference type="SUPFAM" id="SSF49348">
    <property type="entry name" value="Clathrin adaptor appendage domain"/>
    <property type="match status" value="1"/>
</dbReference>
<dbReference type="Pfam" id="PF01602">
    <property type="entry name" value="Adaptin_N"/>
    <property type="match status" value="1"/>
</dbReference>
<dbReference type="SUPFAM" id="SSF48371">
    <property type="entry name" value="ARM repeat"/>
    <property type="match status" value="1"/>
</dbReference>
<evidence type="ECO:0000256" key="5">
    <source>
        <dbReference type="ARBA" id="ARBA00023136"/>
    </source>
</evidence>
<reference evidence="10 11" key="1">
    <citation type="submission" date="2006-10" db="EMBL/GenBank/DDBJ databases">
        <title>The Genome Sequence of Batrachochytrium dendrobatidis JEL423.</title>
        <authorList>
            <consortium name="The Broad Institute Genome Sequencing Platform"/>
            <person name="Birren B."/>
            <person name="Lander E."/>
            <person name="Galagan J."/>
            <person name="Cuomo C."/>
            <person name="Devon K."/>
            <person name="Jaffe D."/>
            <person name="Butler J."/>
            <person name="Alvarez P."/>
            <person name="Gnerre S."/>
            <person name="Grabherr M."/>
            <person name="Kleber M."/>
            <person name="Mauceli E."/>
            <person name="Brockman W."/>
            <person name="Young S."/>
            <person name="LaButti K."/>
            <person name="Sykes S."/>
            <person name="DeCaprio D."/>
            <person name="Crawford M."/>
            <person name="Koehrsen M."/>
            <person name="Engels R."/>
            <person name="Montgomery P."/>
            <person name="Pearson M."/>
            <person name="Howarth C."/>
            <person name="Larson L."/>
            <person name="White J."/>
            <person name="O'Leary S."/>
            <person name="Kodira C."/>
            <person name="Zeng Q."/>
            <person name="Yandava C."/>
            <person name="Alvarado L."/>
            <person name="Longcore J."/>
            <person name="James T."/>
        </authorList>
    </citation>
    <scope>NUCLEOTIDE SEQUENCE [LARGE SCALE GENOMIC DNA]</scope>
    <source>
        <strain evidence="10 11">JEL423</strain>
    </source>
</reference>
<feature type="binding site" evidence="8">
    <location>
        <position position="47"/>
    </location>
    <ligand>
        <name>a 1,2-diacyl-sn-glycero-3-phospho-(1D-myo-inositol-3,4,5-trisphosphate)</name>
        <dbReference type="ChEBI" id="CHEBI:57836"/>
    </ligand>
</feature>
<name>A0A177WSV0_BATDL</name>
<dbReference type="InterPro" id="IPR008152">
    <property type="entry name" value="Clathrin_a/b/g-adaptin_app_Ig"/>
</dbReference>
<feature type="binding site" evidence="8">
    <location>
        <begin position="60"/>
        <end position="64"/>
    </location>
    <ligand>
        <name>a 1,2-diacyl-sn-glycero-3-phospho-(1D-myo-inositol-3,4,5-trisphosphate)</name>
        <dbReference type="ChEBI" id="CHEBI:57836"/>
    </ligand>
</feature>
<dbReference type="eggNOG" id="KOG1077">
    <property type="taxonomic scope" value="Eukaryota"/>
</dbReference>
<feature type="binding site" evidence="8">
    <location>
        <position position="56"/>
    </location>
    <ligand>
        <name>a 1,2-diacyl-sn-glycero-3-phospho-(1D-myo-inositol-3,4,5-trisphosphate)</name>
        <dbReference type="ChEBI" id="CHEBI:57836"/>
    </ligand>
</feature>
<dbReference type="GO" id="GO:0030122">
    <property type="term" value="C:AP-2 adaptor complex"/>
    <property type="evidence" value="ECO:0007669"/>
    <property type="project" value="InterPro"/>
</dbReference>
<dbReference type="Pfam" id="PF02296">
    <property type="entry name" value="Alpha_adaptin_C"/>
    <property type="match status" value="1"/>
</dbReference>
<dbReference type="InterPro" id="IPR003164">
    <property type="entry name" value="Clathrin_a-adaptin_app_sub_C"/>
</dbReference>
<evidence type="ECO:0000313" key="10">
    <source>
        <dbReference type="EMBL" id="OAJ43218.1"/>
    </source>
</evidence>
<dbReference type="InterPro" id="IPR002553">
    <property type="entry name" value="Clathrin/coatomer_adapt-like_N"/>
</dbReference>
<evidence type="ECO:0000256" key="3">
    <source>
        <dbReference type="ARBA" id="ARBA00022583"/>
    </source>
</evidence>
<dbReference type="InterPro" id="IPR016024">
    <property type="entry name" value="ARM-type_fold"/>
</dbReference>
<evidence type="ECO:0000256" key="1">
    <source>
        <dbReference type="ARBA" id="ARBA00004277"/>
    </source>
</evidence>
<dbReference type="Gene3D" id="1.25.10.10">
    <property type="entry name" value="Leucine-rich Repeat Variant"/>
    <property type="match status" value="1"/>
</dbReference>
<evidence type="ECO:0000256" key="2">
    <source>
        <dbReference type="ARBA" id="ARBA00022448"/>
    </source>
</evidence>
<dbReference type="Pfam" id="PF02883">
    <property type="entry name" value="Alpha_adaptinC2"/>
    <property type="match status" value="1"/>
</dbReference>
<evidence type="ECO:0000313" key="11">
    <source>
        <dbReference type="Proteomes" id="UP000077115"/>
    </source>
</evidence>
<proteinExistence type="inferred from homology"/>
<dbReference type="InterPro" id="IPR011989">
    <property type="entry name" value="ARM-like"/>
</dbReference>
<dbReference type="InterPro" id="IPR017104">
    <property type="entry name" value="AP2_complex_asu"/>
</dbReference>
<gene>
    <name evidence="10" type="ORF">BDEG_26591</name>
</gene>
<feature type="domain" description="Clathrin adaptor alpha/beta/gamma-adaptin appendage Ig-like subdomain" evidence="9">
    <location>
        <begin position="706"/>
        <end position="817"/>
    </location>
</feature>
<accession>A0A177WSV0</accession>
<dbReference type="GO" id="GO:0035615">
    <property type="term" value="F:clathrin adaptor activity"/>
    <property type="evidence" value="ECO:0007669"/>
    <property type="project" value="InterPro"/>
</dbReference>
<comment type="similarity">
    <text evidence="7">Belongs to the adaptor complexes large subunit family.</text>
</comment>
<dbReference type="InterPro" id="IPR050840">
    <property type="entry name" value="Adaptor_Complx_Large_Subunit"/>
</dbReference>
<dbReference type="Gene3D" id="3.30.310.10">
    <property type="entry name" value="TATA-Binding Protein"/>
    <property type="match status" value="1"/>
</dbReference>
<dbReference type="SUPFAM" id="SSF55711">
    <property type="entry name" value="Subdomain of clathrin and coatomer appendage domain"/>
    <property type="match status" value="1"/>
</dbReference>
<comment type="function">
    <text evidence="7">Adaptins are components of the adaptor complexes which link clathrin to receptors in coated vesicles. Clathrin-associated protein complexes are believed to interact with the cytoplasmic tails of membrane proteins, leading to their selection and concentration.</text>
</comment>
<evidence type="ECO:0000256" key="4">
    <source>
        <dbReference type="ARBA" id="ARBA00022927"/>
    </source>
</evidence>
<dbReference type="InterPro" id="IPR013041">
    <property type="entry name" value="Clathrin_app_Ig-like_sf"/>
</dbReference>
<dbReference type="OrthoDB" id="28053at2759"/>
<dbReference type="EMBL" id="DS022309">
    <property type="protein sequence ID" value="OAJ43218.1"/>
    <property type="molecule type" value="Genomic_DNA"/>
</dbReference>
<dbReference type="VEuPathDB" id="FungiDB:BDEG_26591"/>
<keyword evidence="2 7" id="KW-0813">Transport</keyword>
<dbReference type="Proteomes" id="UP000077115">
    <property type="component" value="Unassembled WGS sequence"/>
</dbReference>
<dbReference type="GO" id="GO:0072583">
    <property type="term" value="P:clathrin-dependent endocytosis"/>
    <property type="evidence" value="ECO:0007669"/>
    <property type="project" value="InterPro"/>
</dbReference>
<sequence>MDVKSKFFQNGNTMNGLVKFITELRTCRARDLEEKRINKELANIRLKFKDSSLSGYQKKKYVCKLLYMYILGWEIDFGHVEAVNLLGSTKYSEKQIGYLAATLMLNETHELTRLVVNSIRRDLESHNEVFNCMALHAIANIGGREMSESLINDIFKLYTVSSRSPFVKKKSGLTLLRLYRKFPDLVPGAEWADIILPIMSSESLSVALSATNLVVALAQQYPDAYSGCVTRVVSILYKIIVRGDYPSEYAYYKIPAPWLLVKFLRLLQYYPVPQSQTVLDELLTILSKILSNPERPKNPQQLNAQNAVLFEAVNLAIHLESRHSLISQAVVILGEFIVSKETNLRYLALETMSHIAALGDPLSSLRNHRITVIDSLKDKDISVRRRALDLLFSMCDVDSARDIVTDLLTYLNSADYEIREEMVLKIAILAEKFATEYTWYIDVIMSLMTTSGDHIGDAIWHRVVHITTNNEDLREYATYTTLQALKQPNCHDKMIKLGGYLLGEFGHVIVESPGCSPLDQFLALHNNFSMCSPACRSLLMSSYLKFANLFPEIKPQIIQVFTNLSHVLDVELQQRACEYLAIVTLPEDKILQAVCDEMPRFPDRESSLLCQLHRKLHDTEDVRIWTIGGKDAQADLQTHRDNAKLNKPSEAQTLEKSTPQAKIIDPIAALAKIPSNTDVHDLIGVDEPTISAPELADSNDITEKFNALLLTQSGVLYEDTVIQVGIKAEYEGNIGRIAIFFGNKSSVLPLTNFQTVLSSTDQIKMDLIQPISSSIPSATQLHQMYNAECIDIPVVQLMLTITFNIGGHSVSRNLKMPVVLTKFISPIVLDGDDFFLRWRQIGGAPREAQKVFSANGVIDIRASKAALVGFQFASLENVDPNPNNCVLAGVFSSTHLGKVGVLVRVEPSLQHQMFRLTVRATNETVSQKVCDALSEALLRQ</sequence>
<evidence type="ECO:0000256" key="7">
    <source>
        <dbReference type="PIRNR" id="PIRNR037091"/>
    </source>
</evidence>